<dbReference type="AlphaFoldDB" id="A0A917NXE5"/>
<evidence type="ECO:0000256" key="4">
    <source>
        <dbReference type="SAM" id="SignalP"/>
    </source>
</evidence>
<comment type="caution">
    <text evidence="6">The sequence shown here is derived from an EMBL/GenBank/DDBJ whole genome shotgun (WGS) entry which is preliminary data.</text>
</comment>
<dbReference type="GO" id="GO:0015833">
    <property type="term" value="P:peptide transport"/>
    <property type="evidence" value="ECO:0007669"/>
    <property type="project" value="TreeGrafter"/>
</dbReference>
<organism evidence="6 7">
    <name type="scientific">Neoroseomonas lacus</name>
    <dbReference type="NCBI Taxonomy" id="287609"/>
    <lineage>
        <taxon>Bacteria</taxon>
        <taxon>Pseudomonadati</taxon>
        <taxon>Pseudomonadota</taxon>
        <taxon>Alphaproteobacteria</taxon>
        <taxon>Acetobacterales</taxon>
        <taxon>Acetobacteraceae</taxon>
        <taxon>Neoroseomonas</taxon>
    </lineage>
</organism>
<dbReference type="PANTHER" id="PTHR30290:SF38">
    <property type="entry name" value="D,D-DIPEPTIDE-BINDING PERIPLASMIC PROTEIN DDPA-RELATED"/>
    <property type="match status" value="1"/>
</dbReference>
<dbReference type="SUPFAM" id="SSF53850">
    <property type="entry name" value="Periplasmic binding protein-like II"/>
    <property type="match status" value="1"/>
</dbReference>
<keyword evidence="3 4" id="KW-0732">Signal</keyword>
<dbReference type="PIRSF" id="PIRSF002741">
    <property type="entry name" value="MppA"/>
    <property type="match status" value="1"/>
</dbReference>
<feature type="signal peptide" evidence="4">
    <location>
        <begin position="1"/>
        <end position="29"/>
    </location>
</feature>
<feature type="domain" description="Solute-binding protein family 5" evidence="5">
    <location>
        <begin position="80"/>
        <end position="428"/>
    </location>
</feature>
<evidence type="ECO:0000313" key="7">
    <source>
        <dbReference type="Proteomes" id="UP000661507"/>
    </source>
</evidence>
<evidence type="ECO:0000259" key="5">
    <source>
        <dbReference type="Pfam" id="PF00496"/>
    </source>
</evidence>
<comment type="similarity">
    <text evidence="2">Belongs to the bacterial solute-binding protein 5 family.</text>
</comment>
<gene>
    <name evidence="6" type="ORF">GCM10011320_51720</name>
</gene>
<dbReference type="Gene3D" id="3.40.190.10">
    <property type="entry name" value="Periplasmic binding protein-like II"/>
    <property type="match status" value="1"/>
</dbReference>
<evidence type="ECO:0000313" key="6">
    <source>
        <dbReference type="EMBL" id="GGJ37753.1"/>
    </source>
</evidence>
<keyword evidence="7" id="KW-1185">Reference proteome</keyword>
<dbReference type="CDD" id="cd08517">
    <property type="entry name" value="PBP2_NikA_DppA_OppA_like_13"/>
    <property type="match status" value="1"/>
</dbReference>
<sequence length="538" mass="59869">MTDIGLSHLSRRALLLASVYAATAPVAEAQTPTPRRGGTMVMLVHPEPSTLATYAVSAGNIPPVTTQIYEGLLTYDWDLKPAPALAKSWEISPDGKTITFRLQEGVTFHNGQPFTSADVQYSFMEIAKKVNPNGPVILAELTSVDTPDPMTAVFNLANPAPYLMVSLSSNNMPIVCKSVFEGTQPLNNPTANRPIGTGPFKFAEWNRGQYIRLDRNDRYWKPGLPMLNRIIARFIPDAATRSAALEAGEAHFAAYSAVNAADIRRLQANPILGSTTDGYGMTAAITALEFNMRRPQLAKKEVRQAIAYAIDRQFLVDNVLYGFAKPATGPLSSVFATSGFYTDQVRRFDVPDRLEIANRLMDEAGFPRGADGKRMSLYLEINSFGEQWLRQGEYIKQALSQIGIDLTLRSEDTATWLRRCYTDYDFDINEPFYSAGADPVVGVHRHYVSSAIRRGTTFVNNKDYRNPELDRLMDAATREPDQARRAALYHEAQKILVEDSPGAWLCEVQYVTIFNKKLHDHTGPLGAYQALDRAWLDR</sequence>
<comment type="subcellular location">
    <subcellularLocation>
        <location evidence="1">Periplasm</location>
    </subcellularLocation>
</comment>
<dbReference type="InterPro" id="IPR030678">
    <property type="entry name" value="Peptide/Ni-bd"/>
</dbReference>
<evidence type="ECO:0000256" key="2">
    <source>
        <dbReference type="ARBA" id="ARBA00005695"/>
    </source>
</evidence>
<dbReference type="GO" id="GO:0030288">
    <property type="term" value="C:outer membrane-bounded periplasmic space"/>
    <property type="evidence" value="ECO:0007669"/>
    <property type="project" value="UniProtKB-ARBA"/>
</dbReference>
<dbReference type="Proteomes" id="UP000661507">
    <property type="component" value="Unassembled WGS sequence"/>
</dbReference>
<name>A0A917NXE5_9PROT</name>
<dbReference type="GO" id="GO:1904680">
    <property type="term" value="F:peptide transmembrane transporter activity"/>
    <property type="evidence" value="ECO:0007669"/>
    <property type="project" value="TreeGrafter"/>
</dbReference>
<evidence type="ECO:0000256" key="3">
    <source>
        <dbReference type="ARBA" id="ARBA00022729"/>
    </source>
</evidence>
<evidence type="ECO:0000256" key="1">
    <source>
        <dbReference type="ARBA" id="ARBA00004418"/>
    </source>
</evidence>
<dbReference type="PANTHER" id="PTHR30290">
    <property type="entry name" value="PERIPLASMIC BINDING COMPONENT OF ABC TRANSPORTER"/>
    <property type="match status" value="1"/>
</dbReference>
<dbReference type="Pfam" id="PF00496">
    <property type="entry name" value="SBP_bac_5"/>
    <property type="match status" value="1"/>
</dbReference>
<dbReference type="Gene3D" id="3.10.105.10">
    <property type="entry name" value="Dipeptide-binding Protein, Domain 3"/>
    <property type="match status" value="1"/>
</dbReference>
<reference evidence="6" key="2">
    <citation type="submission" date="2020-09" db="EMBL/GenBank/DDBJ databases">
        <authorList>
            <person name="Sun Q."/>
            <person name="Zhou Y."/>
        </authorList>
    </citation>
    <scope>NUCLEOTIDE SEQUENCE</scope>
    <source>
        <strain evidence="6">CGMCC 1.3617</strain>
    </source>
</reference>
<feature type="chain" id="PRO_5037114757" evidence="4">
    <location>
        <begin position="30"/>
        <end position="538"/>
    </location>
</feature>
<dbReference type="RefSeq" id="WP_188972266.1">
    <property type="nucleotide sequence ID" value="NZ_BMKW01000015.1"/>
</dbReference>
<protein>
    <submittedName>
        <fullName evidence="6">Peptide ABC transporter substrate-binding protein</fullName>
    </submittedName>
</protein>
<reference evidence="6" key="1">
    <citation type="journal article" date="2014" name="Int. J. Syst. Evol. Microbiol.">
        <title>Complete genome sequence of Corynebacterium casei LMG S-19264T (=DSM 44701T), isolated from a smear-ripened cheese.</title>
        <authorList>
            <consortium name="US DOE Joint Genome Institute (JGI-PGF)"/>
            <person name="Walter F."/>
            <person name="Albersmeier A."/>
            <person name="Kalinowski J."/>
            <person name="Ruckert C."/>
        </authorList>
    </citation>
    <scope>NUCLEOTIDE SEQUENCE</scope>
    <source>
        <strain evidence="6">CGMCC 1.3617</strain>
    </source>
</reference>
<dbReference type="GO" id="GO:0043190">
    <property type="term" value="C:ATP-binding cassette (ABC) transporter complex"/>
    <property type="evidence" value="ECO:0007669"/>
    <property type="project" value="InterPro"/>
</dbReference>
<dbReference type="InterPro" id="IPR039424">
    <property type="entry name" value="SBP_5"/>
</dbReference>
<accession>A0A917NXE5</accession>
<dbReference type="InterPro" id="IPR000914">
    <property type="entry name" value="SBP_5_dom"/>
</dbReference>
<proteinExistence type="inferred from homology"/>
<dbReference type="EMBL" id="BMKW01000015">
    <property type="protein sequence ID" value="GGJ37753.1"/>
    <property type="molecule type" value="Genomic_DNA"/>
</dbReference>